<evidence type="ECO:0000256" key="2">
    <source>
        <dbReference type="ARBA" id="ARBA00022801"/>
    </source>
</evidence>
<evidence type="ECO:0000313" key="4">
    <source>
        <dbReference type="EMBL" id="KAK3328800.1"/>
    </source>
</evidence>
<dbReference type="InterPro" id="IPR005645">
    <property type="entry name" value="FSH-like_dom"/>
</dbReference>
<keyword evidence="2 4" id="KW-0378">Hydrolase</keyword>
<dbReference type="GO" id="GO:0016787">
    <property type="term" value="F:hydrolase activity"/>
    <property type="evidence" value="ECO:0007669"/>
    <property type="project" value="UniProtKB-KW"/>
</dbReference>
<dbReference type="PANTHER" id="PTHR48070">
    <property type="entry name" value="ESTERASE OVCA2"/>
    <property type="match status" value="1"/>
</dbReference>
<dbReference type="GO" id="GO:0044550">
    <property type="term" value="P:secondary metabolite biosynthetic process"/>
    <property type="evidence" value="ECO:0007669"/>
    <property type="project" value="TreeGrafter"/>
</dbReference>
<reference evidence="4" key="2">
    <citation type="submission" date="2023-06" db="EMBL/GenBank/DDBJ databases">
        <authorList>
            <consortium name="Lawrence Berkeley National Laboratory"/>
            <person name="Haridas S."/>
            <person name="Hensen N."/>
            <person name="Bonometti L."/>
            <person name="Westerberg I."/>
            <person name="Brannstrom I.O."/>
            <person name="Guillou S."/>
            <person name="Cros-Aarteil S."/>
            <person name="Calhoun S."/>
            <person name="Kuo A."/>
            <person name="Mondo S."/>
            <person name="Pangilinan J."/>
            <person name="Riley R."/>
            <person name="Labutti K."/>
            <person name="Andreopoulos B."/>
            <person name="Lipzen A."/>
            <person name="Chen C."/>
            <person name="Yanf M."/>
            <person name="Daum C."/>
            <person name="Ng V."/>
            <person name="Clum A."/>
            <person name="Steindorff A."/>
            <person name="Ohm R."/>
            <person name="Martin F."/>
            <person name="Silar P."/>
            <person name="Natvig D."/>
            <person name="Lalanne C."/>
            <person name="Gautier V."/>
            <person name="Ament-Velasquez S.L."/>
            <person name="Kruys A."/>
            <person name="Hutchinson M.I."/>
            <person name="Powell A.J."/>
            <person name="Barry K."/>
            <person name="Miller A.N."/>
            <person name="Grigoriev I.V."/>
            <person name="Debuchy R."/>
            <person name="Gladieux P."/>
            <person name="Thoren M.H."/>
            <person name="Johannesson H."/>
        </authorList>
    </citation>
    <scope>NUCLEOTIDE SEQUENCE</scope>
    <source>
        <strain evidence="4">CBS 118394</strain>
    </source>
</reference>
<dbReference type="InterPro" id="IPR050593">
    <property type="entry name" value="LovG"/>
</dbReference>
<feature type="domain" description="Serine hydrolase" evidence="3">
    <location>
        <begin position="9"/>
        <end position="247"/>
    </location>
</feature>
<dbReference type="SUPFAM" id="SSF53474">
    <property type="entry name" value="alpha/beta-Hydrolases"/>
    <property type="match status" value="1"/>
</dbReference>
<dbReference type="PANTHER" id="PTHR48070:SF3">
    <property type="entry name" value="ESTERASE DBAE-RELATED"/>
    <property type="match status" value="1"/>
</dbReference>
<dbReference type="AlphaFoldDB" id="A0AAE0IPR5"/>
<accession>A0AAE0IPR5</accession>
<dbReference type="Proteomes" id="UP001283341">
    <property type="component" value="Unassembled WGS sequence"/>
</dbReference>
<dbReference type="GO" id="GO:0005737">
    <property type="term" value="C:cytoplasm"/>
    <property type="evidence" value="ECO:0007669"/>
    <property type="project" value="TreeGrafter"/>
</dbReference>
<protein>
    <submittedName>
        <fullName evidence="4">Serine hydrolase FSH</fullName>
    </submittedName>
</protein>
<evidence type="ECO:0000313" key="5">
    <source>
        <dbReference type="Proteomes" id="UP001283341"/>
    </source>
</evidence>
<evidence type="ECO:0000256" key="1">
    <source>
        <dbReference type="ARBA" id="ARBA00005863"/>
    </source>
</evidence>
<evidence type="ECO:0000259" key="3">
    <source>
        <dbReference type="Pfam" id="PF03959"/>
    </source>
</evidence>
<reference evidence="4" key="1">
    <citation type="journal article" date="2023" name="Mol. Phylogenet. Evol.">
        <title>Genome-scale phylogeny and comparative genomics of the fungal order Sordariales.</title>
        <authorList>
            <person name="Hensen N."/>
            <person name="Bonometti L."/>
            <person name="Westerberg I."/>
            <person name="Brannstrom I.O."/>
            <person name="Guillou S."/>
            <person name="Cros-Aarteil S."/>
            <person name="Calhoun S."/>
            <person name="Haridas S."/>
            <person name="Kuo A."/>
            <person name="Mondo S."/>
            <person name="Pangilinan J."/>
            <person name="Riley R."/>
            <person name="LaButti K."/>
            <person name="Andreopoulos B."/>
            <person name="Lipzen A."/>
            <person name="Chen C."/>
            <person name="Yan M."/>
            <person name="Daum C."/>
            <person name="Ng V."/>
            <person name="Clum A."/>
            <person name="Steindorff A."/>
            <person name="Ohm R.A."/>
            <person name="Martin F."/>
            <person name="Silar P."/>
            <person name="Natvig D.O."/>
            <person name="Lalanne C."/>
            <person name="Gautier V."/>
            <person name="Ament-Velasquez S.L."/>
            <person name="Kruys A."/>
            <person name="Hutchinson M.I."/>
            <person name="Powell A.J."/>
            <person name="Barry K."/>
            <person name="Miller A.N."/>
            <person name="Grigoriev I.V."/>
            <person name="Debuchy R."/>
            <person name="Gladieux P."/>
            <person name="Hiltunen Thoren M."/>
            <person name="Johannesson H."/>
        </authorList>
    </citation>
    <scope>NUCLEOTIDE SEQUENCE</scope>
    <source>
        <strain evidence="4">CBS 118394</strain>
    </source>
</reference>
<organism evidence="4 5">
    <name type="scientific">Apodospora peruviana</name>
    <dbReference type="NCBI Taxonomy" id="516989"/>
    <lineage>
        <taxon>Eukaryota</taxon>
        <taxon>Fungi</taxon>
        <taxon>Dikarya</taxon>
        <taxon>Ascomycota</taxon>
        <taxon>Pezizomycotina</taxon>
        <taxon>Sordariomycetes</taxon>
        <taxon>Sordariomycetidae</taxon>
        <taxon>Sordariales</taxon>
        <taxon>Lasiosphaeriaceae</taxon>
        <taxon>Apodospora</taxon>
    </lineage>
</organism>
<comment type="similarity">
    <text evidence="1">Belongs to the LovG family.</text>
</comment>
<gene>
    <name evidence="4" type="ORF">B0H66DRAFT_526199</name>
</gene>
<dbReference type="Gene3D" id="3.40.50.1820">
    <property type="entry name" value="alpha/beta hydrolase"/>
    <property type="match status" value="1"/>
</dbReference>
<sequence>MSEEDLTLPRILCLHGGGVNAQVFRLQCRAIIGTHGGKGLAPHFRFVFVDAPFICPPHPAIVRVYGEYKPFYRWLRWQDDHEEIDPREAASQILSQLKGAMDADAGSGEWVGLLGFSQGAKIAASLLWMQERLMKLGKEPLLKGVEWRFGVLMAGSAPHVMLDPTGDLEIPRHVERADKLSLEFRDWPESNEGEHVVTIPTLHVHGLQDPGIPRHRRLLEMYCQKGTTRLVEWDGDHRLPIKSQDVEIVVNKVVEMAWEMGVL</sequence>
<dbReference type="EMBL" id="JAUEDM010000001">
    <property type="protein sequence ID" value="KAK3328800.1"/>
    <property type="molecule type" value="Genomic_DNA"/>
</dbReference>
<proteinExistence type="inferred from homology"/>
<dbReference type="GO" id="GO:0005634">
    <property type="term" value="C:nucleus"/>
    <property type="evidence" value="ECO:0007669"/>
    <property type="project" value="TreeGrafter"/>
</dbReference>
<keyword evidence="5" id="KW-1185">Reference proteome</keyword>
<dbReference type="InterPro" id="IPR029058">
    <property type="entry name" value="AB_hydrolase_fold"/>
</dbReference>
<comment type="caution">
    <text evidence="4">The sequence shown here is derived from an EMBL/GenBank/DDBJ whole genome shotgun (WGS) entry which is preliminary data.</text>
</comment>
<name>A0AAE0IPR5_9PEZI</name>
<dbReference type="Pfam" id="PF03959">
    <property type="entry name" value="FSH1"/>
    <property type="match status" value="1"/>
</dbReference>